<dbReference type="GeneTree" id="ENSGT00390000012762"/>
<gene>
    <name evidence="2" type="primary">BDP1</name>
</gene>
<evidence type="ECO:0000313" key="3">
    <source>
        <dbReference type="Proteomes" id="UP000694387"/>
    </source>
</evidence>
<sequence>MQTLVKRDLRGPTTELVMKSLMVRMLLKNPVNLPLLFHREKSEYHVPLLWLSLVSAFLQNLTPYLQLIKKLHSQTLSQQRRNSHAQTDIEYIKPRN</sequence>
<feature type="compositionally biased region" description="Polar residues" evidence="1">
    <location>
        <begin position="76"/>
        <end position="86"/>
    </location>
</feature>
<dbReference type="AlphaFoldDB" id="A0A9L0IWU3"/>
<reference evidence="2" key="2">
    <citation type="submission" date="2025-08" db="UniProtKB">
        <authorList>
            <consortium name="Ensembl"/>
        </authorList>
    </citation>
    <scope>IDENTIFICATION</scope>
</reference>
<dbReference type="Ensembl" id="ENSEAST00005060405.1">
    <property type="protein sequence ID" value="ENSEASP00005045456.1"/>
    <property type="gene ID" value="ENSEASG00005018008.2"/>
</dbReference>
<keyword evidence="3" id="KW-1185">Reference proteome</keyword>
<evidence type="ECO:0000256" key="1">
    <source>
        <dbReference type="SAM" id="MobiDB-lite"/>
    </source>
</evidence>
<dbReference type="Proteomes" id="UP000694387">
    <property type="component" value="Chromosome 9"/>
</dbReference>
<accession>A0A9L0IWU3</accession>
<proteinExistence type="predicted"/>
<organism evidence="2 3">
    <name type="scientific">Equus asinus</name>
    <name type="common">Donkey</name>
    <name type="synonym">Equus africanus asinus</name>
    <dbReference type="NCBI Taxonomy" id="9793"/>
    <lineage>
        <taxon>Eukaryota</taxon>
        <taxon>Metazoa</taxon>
        <taxon>Chordata</taxon>
        <taxon>Craniata</taxon>
        <taxon>Vertebrata</taxon>
        <taxon>Euteleostomi</taxon>
        <taxon>Mammalia</taxon>
        <taxon>Eutheria</taxon>
        <taxon>Laurasiatheria</taxon>
        <taxon>Perissodactyla</taxon>
        <taxon>Equidae</taxon>
        <taxon>Equus</taxon>
    </lineage>
</organism>
<evidence type="ECO:0000313" key="2">
    <source>
        <dbReference type="Ensembl" id="ENSEASP00005045456.1"/>
    </source>
</evidence>
<protein>
    <submittedName>
        <fullName evidence="2">Uncharacterized protein</fullName>
    </submittedName>
</protein>
<feature type="region of interest" description="Disordered" evidence="1">
    <location>
        <begin position="76"/>
        <end position="96"/>
    </location>
</feature>
<reference evidence="2" key="3">
    <citation type="submission" date="2025-09" db="UniProtKB">
        <authorList>
            <consortium name="Ensembl"/>
        </authorList>
    </citation>
    <scope>IDENTIFICATION</scope>
</reference>
<name>A0A9L0IWU3_EQUAS</name>
<reference evidence="2 3" key="1">
    <citation type="journal article" date="2020" name="Nat. Commun.">
        <title>Donkey genomes provide new insights into domestication and selection for coat color.</title>
        <authorList>
            <person name="Wang"/>
            <person name="C."/>
            <person name="Li"/>
            <person name="H."/>
            <person name="Guo"/>
            <person name="Y."/>
            <person name="Huang"/>
            <person name="J."/>
            <person name="Sun"/>
            <person name="Y."/>
            <person name="Min"/>
            <person name="J."/>
            <person name="Wang"/>
            <person name="J."/>
            <person name="Fang"/>
            <person name="X."/>
            <person name="Zhao"/>
            <person name="Z."/>
            <person name="Wang"/>
            <person name="S."/>
            <person name="Zhang"/>
            <person name="Y."/>
            <person name="Liu"/>
            <person name="Q."/>
            <person name="Jiang"/>
            <person name="Q."/>
            <person name="Wang"/>
            <person name="X."/>
            <person name="Guo"/>
            <person name="Y."/>
            <person name="Yang"/>
            <person name="C."/>
            <person name="Wang"/>
            <person name="Y."/>
            <person name="Tian"/>
            <person name="F."/>
            <person name="Zhuang"/>
            <person name="G."/>
            <person name="Fan"/>
            <person name="Y."/>
            <person name="Gao"/>
            <person name="Q."/>
            <person name="Li"/>
            <person name="Y."/>
            <person name="Ju"/>
            <person name="Z."/>
            <person name="Li"/>
            <person name="J."/>
            <person name="Li"/>
            <person name="R."/>
            <person name="Hou"/>
            <person name="M."/>
            <person name="Yang"/>
            <person name="G."/>
            <person name="Liu"/>
            <person name="G."/>
            <person name="Liu"/>
            <person name="W."/>
            <person name="Guo"/>
            <person name="J."/>
            <person name="Pan"/>
            <person name="S."/>
            <person name="Fan"/>
            <person name="G."/>
            <person name="Zhang"/>
            <person name="W."/>
            <person name="Zhang"/>
            <person name="R."/>
            <person name="Yu"/>
            <person name="J."/>
            <person name="Zhang"/>
            <person name="X."/>
            <person name="Yin"/>
            <person name="Q."/>
            <person name="Ji"/>
            <person name="C."/>
            <person name="Jin"/>
            <person name="Y."/>
            <person name="Yue"/>
            <person name="G."/>
            <person name="Liu"/>
            <person name="M."/>
            <person name="Xu"/>
            <person name="J."/>
            <person name="Liu"/>
            <person name="S."/>
            <person name="Jordana"/>
            <person name="J."/>
            <person name="Noce"/>
            <person name="A."/>
            <person name="Amills"/>
            <person name="M."/>
            <person name="Wu"/>
            <person name="D.D."/>
            <person name="Li"/>
            <person name="S."/>
            <person name="Zhou"/>
            <person name="X. and Zhong"/>
            <person name="J."/>
        </authorList>
    </citation>
    <scope>NUCLEOTIDE SEQUENCE [LARGE SCALE GENOMIC DNA]</scope>
</reference>